<comment type="caution">
    <text evidence="1">The sequence shown here is derived from an EMBL/GenBank/DDBJ whole genome shotgun (WGS) entry which is preliminary data.</text>
</comment>
<evidence type="ECO:0000313" key="2">
    <source>
        <dbReference type="Proteomes" id="UP001594351"/>
    </source>
</evidence>
<reference evidence="1 2" key="1">
    <citation type="submission" date="2024-09" db="EMBL/GenBank/DDBJ databases">
        <title>Laminarin stimulates single cell rates of sulfate reduction while oxygen inhibits transcriptomic activity in coastal marine sediment.</title>
        <authorList>
            <person name="Lindsay M."/>
            <person name="Orcutt B."/>
            <person name="Emerson D."/>
            <person name="Stepanauskas R."/>
            <person name="D'Angelo T."/>
        </authorList>
    </citation>
    <scope>NUCLEOTIDE SEQUENCE [LARGE SCALE GENOMIC DNA]</scope>
    <source>
        <strain evidence="1">SAG AM-311-K15</strain>
    </source>
</reference>
<dbReference type="EMBL" id="JBHPBY010000668">
    <property type="protein sequence ID" value="MFC1853980.1"/>
    <property type="molecule type" value="Genomic_DNA"/>
</dbReference>
<name>A0ABV6Z6C8_UNCC1</name>
<proteinExistence type="predicted"/>
<protein>
    <submittedName>
        <fullName evidence="1">Antitoxin PHD</fullName>
    </submittedName>
</protein>
<sequence>MKDKLIKSVGVKKLKDQLSAYLREVKNGNVVLVTDRGDVVAELRKPGIHRDISENYSLEQELIEKGFLIPPLITKKEAPRSPVTMKPGTTLRILNEDRGE</sequence>
<organism evidence="1 2">
    <name type="scientific">candidate division CSSED10-310 bacterium</name>
    <dbReference type="NCBI Taxonomy" id="2855610"/>
    <lineage>
        <taxon>Bacteria</taxon>
        <taxon>Bacteria division CSSED10-310</taxon>
    </lineage>
</organism>
<evidence type="ECO:0000313" key="1">
    <source>
        <dbReference type="EMBL" id="MFC1853980.1"/>
    </source>
</evidence>
<gene>
    <name evidence="1" type="ORF">ACFL27_27665</name>
</gene>
<dbReference type="Proteomes" id="UP001594351">
    <property type="component" value="Unassembled WGS sequence"/>
</dbReference>
<keyword evidence="2" id="KW-1185">Reference proteome</keyword>
<accession>A0ABV6Z6C8</accession>